<dbReference type="PROSITE" id="PS51450">
    <property type="entry name" value="LRR"/>
    <property type="match status" value="3"/>
</dbReference>
<dbReference type="Gene3D" id="3.80.10.10">
    <property type="entry name" value="Ribonuclease Inhibitor"/>
    <property type="match status" value="1"/>
</dbReference>
<reference evidence="3" key="2">
    <citation type="submission" date="2018-07" db="EMBL/GenBank/DDBJ databases">
        <authorList>
            <consortium name="NCBI Pathogen Detection Project"/>
        </authorList>
    </citation>
    <scope>NUCLEOTIDE SEQUENCE</scope>
    <source>
        <strain evidence="3">23-88</strain>
    </source>
</reference>
<dbReference type="InterPro" id="IPR001611">
    <property type="entry name" value="Leu-rich_rpt"/>
</dbReference>
<dbReference type="PANTHER" id="PTHR46652:SF3">
    <property type="entry name" value="LEUCINE-RICH REPEAT-CONTAINING PROTEIN 9"/>
    <property type="match status" value="1"/>
</dbReference>
<organism evidence="3">
    <name type="scientific">Salmonella enterica subsp. houtenae serovar 1,40:z4,z32:-</name>
    <dbReference type="NCBI Taxonomy" id="1967604"/>
    <lineage>
        <taxon>Bacteria</taxon>
        <taxon>Pseudomonadati</taxon>
        <taxon>Pseudomonadota</taxon>
        <taxon>Gammaproteobacteria</taxon>
        <taxon>Enterobacterales</taxon>
        <taxon>Enterobacteriaceae</taxon>
        <taxon>Salmonella</taxon>
    </lineage>
</organism>
<dbReference type="PANTHER" id="PTHR46652">
    <property type="entry name" value="LEUCINE-RICH REPEAT AND IQ DOMAIN-CONTAINING PROTEIN 1-RELATED"/>
    <property type="match status" value="1"/>
</dbReference>
<reference evidence="3" key="1">
    <citation type="journal article" date="2018" name="Genome Biol.">
        <title>SKESA: strategic k-mer extension for scrupulous assemblies.</title>
        <authorList>
            <person name="Souvorov A."/>
            <person name="Agarwala R."/>
            <person name="Lipman D.J."/>
        </authorList>
    </citation>
    <scope>NUCLEOTIDE SEQUENCE</scope>
    <source>
        <strain evidence="3">23-88</strain>
    </source>
</reference>
<name>A0A730W9K5_SALHO</name>
<dbReference type="EMBL" id="DAARWD010000001">
    <property type="protein sequence ID" value="HAE4187319.1"/>
    <property type="molecule type" value="Genomic_DNA"/>
</dbReference>
<evidence type="ECO:0000313" key="3">
    <source>
        <dbReference type="EMBL" id="HAE4187319.1"/>
    </source>
</evidence>
<dbReference type="AlphaFoldDB" id="A0A730W9K5"/>
<comment type="caution">
    <text evidence="3">The sequence shown here is derived from an EMBL/GenBank/DDBJ whole genome shotgun (WGS) entry which is preliminary data.</text>
</comment>
<keyword evidence="1" id="KW-0433">Leucine-rich repeat</keyword>
<keyword evidence="2" id="KW-0677">Repeat</keyword>
<accession>A0A730W9K5</accession>
<protein>
    <submittedName>
        <fullName evidence="3">Leucine-rich repeat domain-containing protein</fullName>
    </submittedName>
</protein>
<evidence type="ECO:0000256" key="2">
    <source>
        <dbReference type="ARBA" id="ARBA00022737"/>
    </source>
</evidence>
<gene>
    <name evidence="3" type="ORF">GND90_000216</name>
</gene>
<proteinExistence type="predicted"/>
<dbReference type="InterPro" id="IPR032675">
    <property type="entry name" value="LRR_dom_sf"/>
</dbReference>
<dbReference type="SUPFAM" id="SSF52058">
    <property type="entry name" value="L domain-like"/>
    <property type="match status" value="1"/>
</dbReference>
<dbReference type="InterPro" id="IPR050836">
    <property type="entry name" value="SDS22/Internalin_LRR"/>
</dbReference>
<evidence type="ECO:0000256" key="1">
    <source>
        <dbReference type="ARBA" id="ARBA00022614"/>
    </source>
</evidence>
<sequence length="440" mass="47884">MLNDTVLVPDNALNIALHKACQIPLDSPLTTDALAALTTLNVSGLGIESLEGMEYCINLQYFDFSENKVIDLVPVTGLVSLIYLNISSNYTMTDSAIQEIASLINLEQLGVGYTQVATFSFAMGMKKLKSITGGYLSSLVSLKGVEGASSLNSLLLSRSSVLSDISSLPYLPSLAILDLSYCLEISDLTYISQISSLERLDFMYAELQDINFVKGMPNLNEINLGGNFIKDLSPLSTNTNLTNIALQDNYINDLTALSELRELSRLYLQQNCITSLSPLFNLSNLTICNVQENYLTDVSEAEYLSGRVIDFLFEYNFYINIPAQQAFSSILDNTIGVGEEKYVKFELYYTADGTSYELMQSPNSNGFSGLNVFSSDDSVLTANGVATYINDITSIDATLTGVSVGGSSLSIIFSYADSPAPVKLPLINGEYSQNINVINS</sequence>